<reference evidence="2 3" key="1">
    <citation type="submission" date="2019-02" db="EMBL/GenBank/DDBJ databases">
        <title>Deep-cultivation of Planctomycetes and their phenomic and genomic characterization uncovers novel biology.</title>
        <authorList>
            <person name="Wiegand S."/>
            <person name="Jogler M."/>
            <person name="Boedeker C."/>
            <person name="Pinto D."/>
            <person name="Vollmers J."/>
            <person name="Rivas-Marin E."/>
            <person name="Kohn T."/>
            <person name="Peeters S.H."/>
            <person name="Heuer A."/>
            <person name="Rast P."/>
            <person name="Oberbeckmann S."/>
            <person name="Bunk B."/>
            <person name="Jeske O."/>
            <person name="Meyerdierks A."/>
            <person name="Storesund J.E."/>
            <person name="Kallscheuer N."/>
            <person name="Luecker S."/>
            <person name="Lage O.M."/>
            <person name="Pohl T."/>
            <person name="Merkel B.J."/>
            <person name="Hornburger P."/>
            <person name="Mueller R.-W."/>
            <person name="Bruemmer F."/>
            <person name="Labrenz M."/>
            <person name="Spormann A.M."/>
            <person name="Op den Camp H."/>
            <person name="Overmann J."/>
            <person name="Amann R."/>
            <person name="Jetten M.S.M."/>
            <person name="Mascher T."/>
            <person name="Medema M.H."/>
            <person name="Devos D.P."/>
            <person name="Kaster A.-K."/>
            <person name="Ovreas L."/>
            <person name="Rohde M."/>
            <person name="Galperin M.Y."/>
            <person name="Jogler C."/>
        </authorList>
    </citation>
    <scope>NUCLEOTIDE SEQUENCE [LARGE SCALE GENOMIC DNA]</scope>
    <source>
        <strain evidence="2 3">K22_7</strain>
    </source>
</reference>
<evidence type="ECO:0000256" key="1">
    <source>
        <dbReference type="SAM" id="Phobius"/>
    </source>
</evidence>
<dbReference type="EMBL" id="CP036525">
    <property type="protein sequence ID" value="QDT06098.1"/>
    <property type="molecule type" value="Genomic_DNA"/>
</dbReference>
<evidence type="ECO:0000313" key="2">
    <source>
        <dbReference type="EMBL" id="QDT06098.1"/>
    </source>
</evidence>
<organism evidence="2 3">
    <name type="scientific">Rubripirellula lacrimiformis</name>
    <dbReference type="NCBI Taxonomy" id="1930273"/>
    <lineage>
        <taxon>Bacteria</taxon>
        <taxon>Pseudomonadati</taxon>
        <taxon>Planctomycetota</taxon>
        <taxon>Planctomycetia</taxon>
        <taxon>Pirellulales</taxon>
        <taxon>Pirellulaceae</taxon>
        <taxon>Rubripirellula</taxon>
    </lineage>
</organism>
<keyword evidence="3" id="KW-1185">Reference proteome</keyword>
<dbReference type="Proteomes" id="UP000318538">
    <property type="component" value="Chromosome"/>
</dbReference>
<proteinExistence type="predicted"/>
<feature type="transmembrane region" description="Helical" evidence="1">
    <location>
        <begin position="225"/>
        <end position="246"/>
    </location>
</feature>
<keyword evidence="1" id="KW-1133">Transmembrane helix</keyword>
<name>A0A517NG85_9BACT</name>
<protein>
    <recommendedName>
        <fullName evidence="4">Peptidase family M50</fullName>
    </recommendedName>
</protein>
<gene>
    <name evidence="2" type="ORF">K227x_45050</name>
</gene>
<feature type="transmembrane region" description="Helical" evidence="1">
    <location>
        <begin position="68"/>
        <end position="85"/>
    </location>
</feature>
<evidence type="ECO:0000313" key="3">
    <source>
        <dbReference type="Proteomes" id="UP000318538"/>
    </source>
</evidence>
<accession>A0A517NG85</accession>
<feature type="transmembrane region" description="Helical" evidence="1">
    <location>
        <begin position="38"/>
        <end position="56"/>
    </location>
</feature>
<evidence type="ECO:0008006" key="4">
    <source>
        <dbReference type="Google" id="ProtNLM"/>
    </source>
</evidence>
<keyword evidence="1" id="KW-0812">Transmembrane</keyword>
<feature type="transmembrane region" description="Helical" evidence="1">
    <location>
        <begin position="120"/>
        <end position="141"/>
    </location>
</feature>
<dbReference type="RefSeq" id="WP_145172553.1">
    <property type="nucleotide sequence ID" value="NZ_CP036525.1"/>
</dbReference>
<dbReference type="KEGG" id="rlc:K227x_45050"/>
<dbReference type="OrthoDB" id="238446at2"/>
<sequence>MPVDRVPLLARRLDLVHRDAVPSWAVPIGAVGQTQVNLSYGVFVASSIVLTAVLIAQGQPGNADLPRAAMIGSAFWVAGWIAQLLCHTSLAWWMGLSVPSITLGLAGVESAPRRWPAMQTLVITAGTIASLVVMSAAFRWIGGGFQMPSLSPVSTPPVEIAHGMGTLPSLGMKSADALWRSAAWLCGLQVIWQLIPLPRSLGRQSVAALLAISSPRLELETRIRLLRQLLIVFAMLTLGLAMWVLSGESGQQFPRWPLLFGISVLLWLSSHRPDVRMLLVGMTTPHAGATTGSHDDGPQPVGVVKRYRQRSQDRKRIERLKAVMDNERTEAIDAARLDEVLERLHDGGQASLSDEDRAILARVSQQLRKNRLNPS</sequence>
<keyword evidence="1" id="KW-0472">Membrane</keyword>
<dbReference type="AlphaFoldDB" id="A0A517NG85"/>